<keyword evidence="8" id="KW-0175">Coiled coil</keyword>
<keyword evidence="3 11" id="KW-0489">Methyltransferase</keyword>
<dbReference type="Gene3D" id="3.40.50.150">
    <property type="entry name" value="Vaccinia Virus protein VP39"/>
    <property type="match status" value="1"/>
</dbReference>
<keyword evidence="12" id="KW-1185">Reference proteome</keyword>
<dbReference type="InterPro" id="IPR022749">
    <property type="entry name" value="D12N6_MeTrfase_N"/>
</dbReference>
<dbReference type="Pfam" id="PF12161">
    <property type="entry name" value="HsdM_N"/>
    <property type="match status" value="1"/>
</dbReference>
<dbReference type="EC" id="2.1.1.72" evidence="2"/>
<evidence type="ECO:0000259" key="10">
    <source>
        <dbReference type="Pfam" id="PF12161"/>
    </source>
</evidence>
<name>A0ABY6GXJ0_9GAMM</name>
<dbReference type="Proteomes" id="UP001163255">
    <property type="component" value="Chromosome"/>
</dbReference>
<dbReference type="InterPro" id="IPR029063">
    <property type="entry name" value="SAM-dependent_MTases_sf"/>
</dbReference>
<dbReference type="RefSeq" id="WP_262599552.1">
    <property type="nucleotide sequence ID" value="NZ_CP103300.1"/>
</dbReference>
<accession>A0ABY6GXJ0</accession>
<dbReference type="GO" id="GO:0008168">
    <property type="term" value="F:methyltransferase activity"/>
    <property type="evidence" value="ECO:0007669"/>
    <property type="project" value="UniProtKB-KW"/>
</dbReference>
<dbReference type="Gene3D" id="1.20.1260.30">
    <property type="match status" value="1"/>
</dbReference>
<evidence type="ECO:0000256" key="4">
    <source>
        <dbReference type="ARBA" id="ARBA00022679"/>
    </source>
</evidence>
<dbReference type="PANTHER" id="PTHR42933">
    <property type="entry name" value="SLR6095 PROTEIN"/>
    <property type="match status" value="1"/>
</dbReference>
<evidence type="ECO:0000256" key="5">
    <source>
        <dbReference type="ARBA" id="ARBA00022691"/>
    </source>
</evidence>
<dbReference type="EMBL" id="CP103300">
    <property type="protein sequence ID" value="UYM17094.1"/>
    <property type="molecule type" value="Genomic_DNA"/>
</dbReference>
<evidence type="ECO:0000256" key="8">
    <source>
        <dbReference type="SAM" id="Coils"/>
    </source>
</evidence>
<feature type="domain" description="N6 adenine-specific DNA methyltransferase N-terminal" evidence="10">
    <location>
        <begin position="11"/>
        <end position="149"/>
    </location>
</feature>
<evidence type="ECO:0000256" key="3">
    <source>
        <dbReference type="ARBA" id="ARBA00022603"/>
    </source>
</evidence>
<dbReference type="Pfam" id="PF02384">
    <property type="entry name" value="N6_Mtase"/>
    <property type="match status" value="1"/>
</dbReference>
<dbReference type="InterPro" id="IPR002052">
    <property type="entry name" value="DNA_methylase_N6_adenine_CS"/>
</dbReference>
<evidence type="ECO:0000259" key="9">
    <source>
        <dbReference type="Pfam" id="PF02384"/>
    </source>
</evidence>
<dbReference type="GO" id="GO:0032259">
    <property type="term" value="P:methylation"/>
    <property type="evidence" value="ECO:0007669"/>
    <property type="project" value="UniProtKB-KW"/>
</dbReference>
<organism evidence="11 12">
    <name type="scientific">Endozoicomonas euniceicola</name>
    <dbReference type="NCBI Taxonomy" id="1234143"/>
    <lineage>
        <taxon>Bacteria</taxon>
        <taxon>Pseudomonadati</taxon>
        <taxon>Pseudomonadota</taxon>
        <taxon>Gammaproteobacteria</taxon>
        <taxon>Oceanospirillales</taxon>
        <taxon>Endozoicomonadaceae</taxon>
        <taxon>Endozoicomonas</taxon>
    </lineage>
</organism>
<reference evidence="11" key="1">
    <citation type="submission" date="2022-10" db="EMBL/GenBank/DDBJ databases">
        <title>Completed Genome Sequence of two octocoral isolated bacterium, Endozoicomonas euniceicola EF212T and Endozoicomonas gorgoniicola PS125T.</title>
        <authorList>
            <person name="Chiou Y.-J."/>
            <person name="Chen Y.-H."/>
        </authorList>
    </citation>
    <scope>NUCLEOTIDE SEQUENCE</scope>
    <source>
        <strain evidence="11">EF212</strain>
    </source>
</reference>
<dbReference type="InterPro" id="IPR051537">
    <property type="entry name" value="DNA_Adenine_Mtase"/>
</dbReference>
<feature type="domain" description="DNA methylase adenine-specific" evidence="9">
    <location>
        <begin position="163"/>
        <end position="475"/>
    </location>
</feature>
<evidence type="ECO:0000313" key="11">
    <source>
        <dbReference type="EMBL" id="UYM17094.1"/>
    </source>
</evidence>
<dbReference type="SUPFAM" id="SSF53335">
    <property type="entry name" value="S-adenosyl-L-methionine-dependent methyltransferases"/>
    <property type="match status" value="1"/>
</dbReference>
<evidence type="ECO:0000313" key="12">
    <source>
        <dbReference type="Proteomes" id="UP001163255"/>
    </source>
</evidence>
<comment type="catalytic activity">
    <reaction evidence="7">
        <text>a 2'-deoxyadenosine in DNA + S-adenosyl-L-methionine = an N(6)-methyl-2'-deoxyadenosine in DNA + S-adenosyl-L-homocysteine + H(+)</text>
        <dbReference type="Rhea" id="RHEA:15197"/>
        <dbReference type="Rhea" id="RHEA-COMP:12418"/>
        <dbReference type="Rhea" id="RHEA-COMP:12419"/>
        <dbReference type="ChEBI" id="CHEBI:15378"/>
        <dbReference type="ChEBI" id="CHEBI:57856"/>
        <dbReference type="ChEBI" id="CHEBI:59789"/>
        <dbReference type="ChEBI" id="CHEBI:90615"/>
        <dbReference type="ChEBI" id="CHEBI:90616"/>
        <dbReference type="EC" id="2.1.1.72"/>
    </reaction>
</comment>
<protein>
    <recommendedName>
        <fullName evidence="2">site-specific DNA-methyltransferase (adenine-specific)</fullName>
        <ecNumber evidence="2">2.1.1.72</ecNumber>
    </recommendedName>
</protein>
<keyword evidence="6" id="KW-0680">Restriction system</keyword>
<dbReference type="PANTHER" id="PTHR42933:SF3">
    <property type="entry name" value="TYPE I RESTRICTION ENZYME MJAVIII METHYLASE SUBUNIT"/>
    <property type="match status" value="1"/>
</dbReference>
<dbReference type="PRINTS" id="PR00507">
    <property type="entry name" value="N12N6MTFRASE"/>
</dbReference>
<keyword evidence="5" id="KW-0949">S-adenosyl-L-methionine</keyword>
<proteinExistence type="inferred from homology"/>
<keyword evidence="4" id="KW-0808">Transferase</keyword>
<evidence type="ECO:0000256" key="1">
    <source>
        <dbReference type="ARBA" id="ARBA00006594"/>
    </source>
</evidence>
<evidence type="ECO:0000256" key="7">
    <source>
        <dbReference type="ARBA" id="ARBA00047942"/>
    </source>
</evidence>
<evidence type="ECO:0000256" key="6">
    <source>
        <dbReference type="ARBA" id="ARBA00022747"/>
    </source>
</evidence>
<dbReference type="InterPro" id="IPR038333">
    <property type="entry name" value="T1MK-like_N_sf"/>
</dbReference>
<dbReference type="InterPro" id="IPR003356">
    <property type="entry name" value="DNA_methylase_A-5"/>
</dbReference>
<feature type="coiled-coil region" evidence="8">
    <location>
        <begin position="774"/>
        <end position="832"/>
    </location>
</feature>
<sequence length="901" mass="100977">MTTHKLTLSRLTSKLFKACDILRGKMDASDYKEFIFGILFLKRMSDQFDKDYAAKKAELLNEGHDEEDIELLLGDEDQFDFFVPPAAHWSSLKHLKEHVGNGLNKALSALEDENTSKGLEGVLKHINFNKTVGKKPIPDSTLVDFIQHFDEIPLSNEDFEFPDLLGAAYEYLIKYFADSAGKKGGEFYTPAEVVRLLVEILEPTEGMEVYDPTCGSGGMLIQSRNYVAETGGNVRNMHLLGQEDNGGTWSICKMNMILHGAGGADIQNDDTLLNPQHITANGELRTFDRVIANPPFSQNYKKSDIQGFKDRFHTFLPESGKKADLMFVQHMVASLKQNGKMAVVMPHGVLFRGGEEKLCRQRMIDSGLLEAVIGLPSGLFYGTGIPACVLVINKQGASDRNSVLFINADREYREGKNQNSLRPEDIEKITSVYRSLLSSGDEATRKVPKYARQVPVSELESEDFNLNIRRYVDNSPAPEPHDVKAHLNGGIPQAEINSLEAFWLDYPGLRESLFSIREADDHYQDFQSSIGSLDAIKPLVEAHPAVNQKHQQFQQAVDVWWNNELPAFIRLGDDALSGDTQNEDGVFALRREALNSIEQALVPLKLLNQYKVRGALANWFKRLEADFKSIAASGWNAELIPDEVLFASQCAEVVAELHQKNGRINELQGWIDQADEEDYEPSDENPVLPSEYAKQLKADQKEVKATISQTLKNIKAQINDAFTELKAATTLPKGTKKGDFSKGLTTKEQNFAVHQLILSTARELNVSLSNAETISDLAAQGEAATEQLRTIEEKLANHKAVEQELKALKVEIRETEKRMDQLLAAAREQIDRDDARKLILARFKDELDVEYQGYVRAVLLTLVKAVENLHRKYAVTVKDILDQRDTEAALLGGFMRELGYE</sequence>
<dbReference type="PROSITE" id="PS00092">
    <property type="entry name" value="N6_MTASE"/>
    <property type="match status" value="1"/>
</dbReference>
<evidence type="ECO:0000256" key="2">
    <source>
        <dbReference type="ARBA" id="ARBA00011900"/>
    </source>
</evidence>
<comment type="similarity">
    <text evidence="1">Belongs to the N(4)/N(6)-methyltransferase family.</text>
</comment>
<gene>
    <name evidence="11" type="ORF">NX720_03990</name>
</gene>